<feature type="domain" description="SUZ" evidence="4">
    <location>
        <begin position="347"/>
        <end position="434"/>
    </location>
</feature>
<dbReference type="InterPro" id="IPR001374">
    <property type="entry name" value="R3H_dom"/>
</dbReference>
<dbReference type="PROSITE" id="PS51061">
    <property type="entry name" value="R3H"/>
    <property type="match status" value="1"/>
</dbReference>
<dbReference type="HOGENOM" id="CLU_017788_0_0_1"/>
<feature type="region of interest" description="Disordered" evidence="2">
    <location>
        <begin position="47"/>
        <end position="86"/>
    </location>
</feature>
<feature type="region of interest" description="Disordered" evidence="2">
    <location>
        <begin position="1"/>
        <end position="24"/>
    </location>
</feature>
<protein>
    <submittedName>
        <fullName evidence="5">R3H domain-containing protein</fullName>
    </submittedName>
</protein>
<feature type="region of interest" description="Disordered" evidence="2">
    <location>
        <begin position="553"/>
        <end position="573"/>
    </location>
</feature>
<sequence>MATTQVSPDMPKPSFAKVRDSGFSPSWSCLPSTDTQCAIQVAATVTKEAAPTEPTAKIESNAPSTAVIADGSSSPESKRAAAPKSNGVAVVASSLNGLNIASKVPSLVVDGRGPVSEPEPRRSNPGKDSGSDDSQKCDSSSDLGTKPPSLDGKSITSGTTFALDEKESLRPDDSASVQAAAEDDDTFSIRGSLVAGSRMSSDVALRNKCIPSGELAERRAAHVAMGVPPHGILTPQSASSERGPPLAAAVPLSTDGSPDALNVIYRQAPDEKLLDALASPRDRYFLLRLEKDVIDFVQDSKEPYMDLPPSNSFCRMLTHKLADYYHMTHSYEPHIGSVRIFRTPFCRVPPSLATMAPQSNPSSSSTPPPAVLPRKIMRRGQDGEGLMSANASKPTSESGSEIKDAKLAANPKLSREEREENYKLARERIFGSSEDSIPENDGATGMSRTSSISASNKTGSTKRGKSGKQRRDDSDSFDSRNQYTPYWGPQQQTWVSQSQGQYVPSASGQFIPQPQASYPAQVPLSYNQQTANYANMPVMAPNPAYPGYSMPQQYPPQPPQQRFPSSGSPMSTYGAPVAPGATAQQVWAQPGYNQPSYPTRVPAQTSGPTQVGIPYAYGQLPVNANPNDPKSQHPIPGSYNRNHAFNPKTQSFVPGGNGMPIVPPPQPPFTAPGSHHGSPQIGTPPHLAYGAYPPSVPQAYAGGYVMARQGSSSSMPGYHTVPHVPSPHMQQPQLPPMPAVPLGPPQQHMPQGSPAHIPGRPPMPVPHGASQIFTHLPTYGNPATLPQKPATGI</sequence>
<feature type="region of interest" description="Disordered" evidence="2">
    <location>
        <begin position="433"/>
        <end position="487"/>
    </location>
</feature>
<dbReference type="GeneID" id="19248199"/>
<feature type="compositionally biased region" description="Polar residues" evidence="2">
    <location>
        <begin position="446"/>
        <end position="456"/>
    </location>
</feature>
<dbReference type="PANTHER" id="PTHR15672:SF8">
    <property type="entry name" value="PROTEIN ENCORE"/>
    <property type="match status" value="1"/>
</dbReference>
<dbReference type="Proteomes" id="UP000002499">
    <property type="component" value="Unassembled WGS sequence"/>
</dbReference>
<dbReference type="GO" id="GO:0006012">
    <property type="term" value="P:galactose metabolic process"/>
    <property type="evidence" value="ECO:0007669"/>
    <property type="project" value="TreeGrafter"/>
</dbReference>
<dbReference type="AlphaFoldDB" id="E9E1S0"/>
<dbReference type="STRING" id="655827.E9E1S0"/>
<dbReference type="SUPFAM" id="SSF82708">
    <property type="entry name" value="R3H domain"/>
    <property type="match status" value="1"/>
</dbReference>
<feature type="region of interest" description="Disordered" evidence="2">
    <location>
        <begin position="162"/>
        <end position="181"/>
    </location>
</feature>
<evidence type="ECO:0000313" key="6">
    <source>
        <dbReference type="Proteomes" id="UP000002499"/>
    </source>
</evidence>
<dbReference type="CDD" id="cd02642">
    <property type="entry name" value="R3H_encore_like"/>
    <property type="match status" value="1"/>
</dbReference>
<feature type="compositionally biased region" description="Polar residues" evidence="2">
    <location>
        <begin position="389"/>
        <end position="399"/>
    </location>
</feature>
<dbReference type="InParanoid" id="E9E1S0"/>
<keyword evidence="1" id="KW-0597">Phosphoprotein</keyword>
<evidence type="ECO:0000256" key="1">
    <source>
        <dbReference type="ARBA" id="ARBA00022553"/>
    </source>
</evidence>
<dbReference type="OMA" id="PFCRVPP"/>
<dbReference type="PROSITE" id="PS51673">
    <property type="entry name" value="SUZ"/>
    <property type="match status" value="1"/>
</dbReference>
<name>E9E1S0_METAQ</name>
<dbReference type="InterPro" id="IPR036867">
    <property type="entry name" value="R3H_dom_sf"/>
</dbReference>
<organism evidence="6">
    <name type="scientific">Metarhizium acridum (strain CQMa 102)</name>
    <dbReference type="NCBI Taxonomy" id="655827"/>
    <lineage>
        <taxon>Eukaryota</taxon>
        <taxon>Fungi</taxon>
        <taxon>Dikarya</taxon>
        <taxon>Ascomycota</taxon>
        <taxon>Pezizomycotina</taxon>
        <taxon>Sordariomycetes</taxon>
        <taxon>Hypocreomycetidae</taxon>
        <taxon>Hypocreales</taxon>
        <taxon>Clavicipitaceae</taxon>
        <taxon>Metarhizium</taxon>
    </lineage>
</organism>
<evidence type="ECO:0000259" key="4">
    <source>
        <dbReference type="PROSITE" id="PS51673"/>
    </source>
</evidence>
<dbReference type="KEGG" id="maw:19248199"/>
<proteinExistence type="predicted"/>
<dbReference type="EMBL" id="GL698493">
    <property type="protein sequence ID" value="EFY90130.1"/>
    <property type="molecule type" value="Genomic_DNA"/>
</dbReference>
<evidence type="ECO:0000313" key="5">
    <source>
        <dbReference type="EMBL" id="EFY90130.1"/>
    </source>
</evidence>
<keyword evidence="6" id="KW-1185">Reference proteome</keyword>
<dbReference type="GO" id="GO:0003676">
    <property type="term" value="F:nucleic acid binding"/>
    <property type="evidence" value="ECO:0007669"/>
    <property type="project" value="UniProtKB-UniRule"/>
</dbReference>
<dbReference type="eggNOG" id="KOG2953">
    <property type="taxonomic scope" value="Eukaryota"/>
</dbReference>
<feature type="compositionally biased region" description="Basic and acidic residues" evidence="2">
    <location>
        <begin position="469"/>
        <end position="478"/>
    </location>
</feature>
<evidence type="ECO:0000256" key="2">
    <source>
        <dbReference type="SAM" id="MobiDB-lite"/>
    </source>
</evidence>
<evidence type="ECO:0000259" key="3">
    <source>
        <dbReference type="PROSITE" id="PS51061"/>
    </source>
</evidence>
<dbReference type="Gene3D" id="3.30.1370.50">
    <property type="entry name" value="R3H-like domain"/>
    <property type="match status" value="1"/>
</dbReference>
<feature type="compositionally biased region" description="Basic and acidic residues" evidence="2">
    <location>
        <begin position="163"/>
        <end position="173"/>
    </location>
</feature>
<dbReference type="InterPro" id="IPR051937">
    <property type="entry name" value="R3H_domain_containing"/>
</dbReference>
<feature type="region of interest" description="Disordered" evidence="2">
    <location>
        <begin position="108"/>
        <end position="156"/>
    </location>
</feature>
<dbReference type="InterPro" id="IPR024771">
    <property type="entry name" value="SUZ"/>
</dbReference>
<dbReference type="OrthoDB" id="278430at2759"/>
<feature type="domain" description="R3H" evidence="3">
    <location>
        <begin position="283"/>
        <end position="346"/>
    </location>
</feature>
<gene>
    <name evidence="5" type="ORF">MAC_03888</name>
</gene>
<dbReference type="Pfam" id="PF12752">
    <property type="entry name" value="SUZ"/>
    <property type="match status" value="1"/>
</dbReference>
<reference evidence="5 6" key="1">
    <citation type="journal article" date="2011" name="PLoS Genet.">
        <title>Genome sequencing and comparative transcriptomics of the model entomopathogenic fungi Metarhizium anisopliae and M. acridum.</title>
        <authorList>
            <person name="Gao Q."/>
            <person name="Jin K."/>
            <person name="Ying S.H."/>
            <person name="Zhang Y."/>
            <person name="Xiao G."/>
            <person name="Shang Y."/>
            <person name="Duan Z."/>
            <person name="Hu X."/>
            <person name="Xie X.Q."/>
            <person name="Zhou G."/>
            <person name="Peng G."/>
            <person name="Luo Z."/>
            <person name="Huang W."/>
            <person name="Wang B."/>
            <person name="Fang W."/>
            <person name="Wang S."/>
            <person name="Zhong Y."/>
            <person name="Ma L.J."/>
            <person name="St Leger R.J."/>
            <person name="Zhao G.P."/>
            <person name="Pei Y."/>
            <person name="Feng M.G."/>
            <person name="Xia Y."/>
            <person name="Wang C."/>
        </authorList>
    </citation>
    <scope>NUCLEOTIDE SEQUENCE [LARGE SCALE GENOMIC DNA]</scope>
    <source>
        <strain evidence="5 6">CQMa 102</strain>
    </source>
</reference>
<dbReference type="PANTHER" id="PTHR15672">
    <property type="entry name" value="CAMP-REGULATED PHOSPHOPROTEIN 21 RELATED R3H DOMAIN CONTAINING PROTEIN"/>
    <property type="match status" value="1"/>
</dbReference>
<accession>E9E1S0</accession>
<dbReference type="Pfam" id="PF01424">
    <property type="entry name" value="R3H"/>
    <property type="match status" value="1"/>
</dbReference>
<feature type="region of interest" description="Disordered" evidence="2">
    <location>
        <begin position="352"/>
        <end position="420"/>
    </location>
</feature>